<dbReference type="PANTHER" id="PTHR46481">
    <property type="entry name" value="ZINC FINGER BED DOMAIN-CONTAINING PROTEIN 4"/>
    <property type="match status" value="1"/>
</dbReference>
<evidence type="ECO:0000256" key="5">
    <source>
        <dbReference type="ARBA" id="ARBA00023015"/>
    </source>
</evidence>
<dbReference type="EMBL" id="CAJEWN010001132">
    <property type="protein sequence ID" value="CAD2194637.1"/>
    <property type="molecule type" value="Genomic_DNA"/>
</dbReference>
<dbReference type="InterPro" id="IPR003656">
    <property type="entry name" value="Znf_BED"/>
</dbReference>
<evidence type="ECO:0000259" key="9">
    <source>
        <dbReference type="Pfam" id="PF02892"/>
    </source>
</evidence>
<evidence type="ECO:0000256" key="1">
    <source>
        <dbReference type="ARBA" id="ARBA00004123"/>
    </source>
</evidence>
<dbReference type="PANTHER" id="PTHR46481:SF10">
    <property type="entry name" value="ZINC FINGER BED DOMAIN-CONTAINING PROTEIN 39"/>
    <property type="match status" value="1"/>
</dbReference>
<dbReference type="Pfam" id="PF05699">
    <property type="entry name" value="Dimer_Tnp_hAT"/>
    <property type="match status" value="1"/>
</dbReference>
<dbReference type="GO" id="GO:0008270">
    <property type="term" value="F:zinc ion binding"/>
    <property type="evidence" value="ECO:0007669"/>
    <property type="project" value="UniProtKB-KW"/>
</dbReference>
<protein>
    <submittedName>
        <fullName evidence="11">Uncharacterized protein</fullName>
    </submittedName>
</protein>
<feature type="domain" description="BED-type" evidence="9">
    <location>
        <begin position="171"/>
        <end position="196"/>
    </location>
</feature>
<dbReference type="AlphaFoldDB" id="A0A6V7X6Q7"/>
<evidence type="ECO:0000256" key="8">
    <source>
        <dbReference type="ARBA" id="ARBA00023242"/>
    </source>
</evidence>
<evidence type="ECO:0000313" key="12">
    <source>
        <dbReference type="Proteomes" id="UP000580250"/>
    </source>
</evidence>
<keyword evidence="4" id="KW-0862">Zinc</keyword>
<keyword evidence="7" id="KW-0804">Transcription</keyword>
<keyword evidence="3" id="KW-0863">Zinc-finger</keyword>
<evidence type="ECO:0000256" key="4">
    <source>
        <dbReference type="ARBA" id="ARBA00022833"/>
    </source>
</evidence>
<dbReference type="Proteomes" id="UP000580250">
    <property type="component" value="Unassembled WGS sequence"/>
</dbReference>
<keyword evidence="2" id="KW-0479">Metal-binding</keyword>
<dbReference type="GO" id="GO:0003677">
    <property type="term" value="F:DNA binding"/>
    <property type="evidence" value="ECO:0007669"/>
    <property type="project" value="UniProtKB-KW"/>
</dbReference>
<evidence type="ECO:0000313" key="11">
    <source>
        <dbReference type="EMBL" id="CAD2194637.1"/>
    </source>
</evidence>
<sequence length="754" mass="85893">MDTQIFSLDDINGSTSNFVEHIVITRDAPNNFNEKNQLNLSEPAHSLLRYFQYSRGEPFGTCRLCQKEIRRTQGNTNGMTKHLMKHPNIFEEFSTAKSAMPPSTRMLKNENSTPLKKQKINGQSEKGLDNITNNGNTILSEDYNEIDETIIDLSKPPHSLLRYYQYDRGDPSAICRICQKRISRKKGNTKGTTRHLMLHPSFFKQFAMAKNVEIPVFKTKREFNSPKTSTIQNKISKFAKIKIERWEQNNIKSKKMDDAILRFICLSSQSLSITEQESFTDMFSLACPNYTVKNREYMTNLITKKFQSKYSGLKDALRKCQSCSFTTAIRHSKGQYFLSVTCHYIDDSFNRCWKVLAAEPITGENTSNAITNKINEIFVDFGISPTKVHLFLRDAASSMCRSVEDLNLQYFDCFLHKLALSVSDGSNLPEISKQIQICRELVAFYNWSSAFQSALSRQQQLVDAPKNPLIGEIPTQWTSTLTMARRVIEQQNALLAACLDFQDVTLPNFEFLKKILNILQPFENKTKLLSNRNECISSVLPTYKYLLNCLAENPCDSSEERSFKRTISDGLRCRMDGLIDRSFLILATLLDARYKNQANIFDSDQRIRNKTLLCATILPDLDPEQRQNLQKHAFDGTDAMSEFLTGFNEINSMVQTTTSNVEYSTVTEEVESYLESSIERIGADPLEYWRKAANSNSYPNLRKLAKIFLSAPPSSSESEKVVSRLVESEGIGGASSANGQLAKAQIFLHFNYDN</sequence>
<dbReference type="InterPro" id="IPR008906">
    <property type="entry name" value="HATC_C_dom"/>
</dbReference>
<evidence type="ECO:0000256" key="7">
    <source>
        <dbReference type="ARBA" id="ARBA00023163"/>
    </source>
</evidence>
<keyword evidence="6" id="KW-0238">DNA-binding</keyword>
<name>A0A6V7X6Q7_MELEN</name>
<feature type="domain" description="BED-type" evidence="9">
    <location>
        <begin position="50"/>
        <end position="84"/>
    </location>
</feature>
<feature type="domain" description="HAT C-terminal dimerisation" evidence="10">
    <location>
        <begin position="669"/>
        <end position="726"/>
    </location>
</feature>
<dbReference type="SUPFAM" id="SSF53098">
    <property type="entry name" value="Ribonuclease H-like"/>
    <property type="match status" value="1"/>
</dbReference>
<evidence type="ECO:0000256" key="6">
    <source>
        <dbReference type="ARBA" id="ARBA00023125"/>
    </source>
</evidence>
<comment type="subcellular location">
    <subcellularLocation>
        <location evidence="1">Nucleus</location>
    </subcellularLocation>
</comment>
<evidence type="ECO:0000256" key="2">
    <source>
        <dbReference type="ARBA" id="ARBA00022723"/>
    </source>
</evidence>
<reference evidence="11 12" key="1">
    <citation type="submission" date="2020-08" db="EMBL/GenBank/DDBJ databases">
        <authorList>
            <person name="Koutsovoulos G."/>
            <person name="Danchin GJ E."/>
        </authorList>
    </citation>
    <scope>NUCLEOTIDE SEQUENCE [LARGE SCALE GENOMIC DNA]</scope>
</reference>
<dbReference type="InterPro" id="IPR052035">
    <property type="entry name" value="ZnF_BED_domain_contain"/>
</dbReference>
<dbReference type="OrthoDB" id="7699631at2759"/>
<evidence type="ECO:0000256" key="3">
    <source>
        <dbReference type="ARBA" id="ARBA00022771"/>
    </source>
</evidence>
<dbReference type="InterPro" id="IPR012337">
    <property type="entry name" value="RNaseH-like_sf"/>
</dbReference>
<proteinExistence type="predicted"/>
<organism evidence="11 12">
    <name type="scientific">Meloidogyne enterolobii</name>
    <name type="common">Root-knot nematode worm</name>
    <name type="synonym">Meloidogyne mayaguensis</name>
    <dbReference type="NCBI Taxonomy" id="390850"/>
    <lineage>
        <taxon>Eukaryota</taxon>
        <taxon>Metazoa</taxon>
        <taxon>Ecdysozoa</taxon>
        <taxon>Nematoda</taxon>
        <taxon>Chromadorea</taxon>
        <taxon>Rhabditida</taxon>
        <taxon>Tylenchina</taxon>
        <taxon>Tylenchomorpha</taxon>
        <taxon>Tylenchoidea</taxon>
        <taxon>Meloidogynidae</taxon>
        <taxon>Meloidogyninae</taxon>
        <taxon>Meloidogyne</taxon>
    </lineage>
</organism>
<comment type="caution">
    <text evidence="11">The sequence shown here is derived from an EMBL/GenBank/DDBJ whole genome shotgun (WGS) entry which is preliminary data.</text>
</comment>
<keyword evidence="8" id="KW-0539">Nucleus</keyword>
<gene>
    <name evidence="11" type="ORF">MENT_LOCUS47662</name>
</gene>
<evidence type="ECO:0000259" key="10">
    <source>
        <dbReference type="Pfam" id="PF05699"/>
    </source>
</evidence>
<accession>A0A6V7X6Q7</accession>
<dbReference type="GO" id="GO:0005634">
    <property type="term" value="C:nucleus"/>
    <property type="evidence" value="ECO:0007669"/>
    <property type="project" value="UniProtKB-SubCell"/>
</dbReference>
<keyword evidence="5" id="KW-0805">Transcription regulation</keyword>
<dbReference type="GO" id="GO:0046983">
    <property type="term" value="F:protein dimerization activity"/>
    <property type="evidence" value="ECO:0007669"/>
    <property type="project" value="InterPro"/>
</dbReference>
<dbReference type="Pfam" id="PF02892">
    <property type="entry name" value="zf-BED"/>
    <property type="match status" value="2"/>
</dbReference>